<evidence type="ECO:0000256" key="2">
    <source>
        <dbReference type="SAM" id="MobiDB-lite"/>
    </source>
</evidence>
<dbReference type="AlphaFoldDB" id="A0A2J6R2C1"/>
<evidence type="ECO:0000256" key="1">
    <source>
        <dbReference type="SAM" id="Coils"/>
    </source>
</evidence>
<gene>
    <name evidence="3" type="ORF">L207DRAFT_571944</name>
</gene>
<sequence length="134" mass="15969">MAQQPIPSIEIYDLDDAFKKIQQLEATNDYLRRRYVELHTEYRQQEQAHDHAKTSNVAKQRRIEELEEEVQRLKFGKAAREVRPGEKTAADDKIAEDEIKWKMCPKSTEARERRLREEETKEIQDQKLRDLTTA</sequence>
<feature type="coiled-coil region" evidence="1">
    <location>
        <begin position="14"/>
        <end position="76"/>
    </location>
</feature>
<proteinExistence type="predicted"/>
<feature type="compositionally biased region" description="Basic and acidic residues" evidence="2">
    <location>
        <begin position="108"/>
        <end position="134"/>
    </location>
</feature>
<evidence type="ECO:0000313" key="4">
    <source>
        <dbReference type="Proteomes" id="UP000235786"/>
    </source>
</evidence>
<name>A0A2J6R2C1_HYAVF</name>
<dbReference type="Proteomes" id="UP000235786">
    <property type="component" value="Unassembled WGS sequence"/>
</dbReference>
<protein>
    <submittedName>
        <fullName evidence="3">Uncharacterized protein</fullName>
    </submittedName>
</protein>
<accession>A0A2J6R2C1</accession>
<feature type="region of interest" description="Disordered" evidence="2">
    <location>
        <begin position="106"/>
        <end position="134"/>
    </location>
</feature>
<evidence type="ECO:0000313" key="3">
    <source>
        <dbReference type="EMBL" id="PMD32658.1"/>
    </source>
</evidence>
<organism evidence="3 4">
    <name type="scientific">Hyaloscypha variabilis (strain UAMH 11265 / GT02V1 / F)</name>
    <name type="common">Meliniomyces variabilis</name>
    <dbReference type="NCBI Taxonomy" id="1149755"/>
    <lineage>
        <taxon>Eukaryota</taxon>
        <taxon>Fungi</taxon>
        <taxon>Dikarya</taxon>
        <taxon>Ascomycota</taxon>
        <taxon>Pezizomycotina</taxon>
        <taxon>Leotiomycetes</taxon>
        <taxon>Helotiales</taxon>
        <taxon>Hyaloscyphaceae</taxon>
        <taxon>Hyaloscypha</taxon>
        <taxon>Hyaloscypha variabilis</taxon>
    </lineage>
</organism>
<dbReference type="OrthoDB" id="10465835at2759"/>
<keyword evidence="1" id="KW-0175">Coiled coil</keyword>
<reference evidence="3 4" key="1">
    <citation type="submission" date="2016-04" db="EMBL/GenBank/DDBJ databases">
        <title>A degradative enzymes factory behind the ericoid mycorrhizal symbiosis.</title>
        <authorList>
            <consortium name="DOE Joint Genome Institute"/>
            <person name="Martino E."/>
            <person name="Morin E."/>
            <person name="Grelet G."/>
            <person name="Kuo A."/>
            <person name="Kohler A."/>
            <person name="Daghino S."/>
            <person name="Barry K."/>
            <person name="Choi C."/>
            <person name="Cichocki N."/>
            <person name="Clum A."/>
            <person name="Copeland A."/>
            <person name="Hainaut M."/>
            <person name="Haridas S."/>
            <person name="Labutti K."/>
            <person name="Lindquist E."/>
            <person name="Lipzen A."/>
            <person name="Khouja H.-R."/>
            <person name="Murat C."/>
            <person name="Ohm R."/>
            <person name="Olson A."/>
            <person name="Spatafora J."/>
            <person name="Veneault-Fourrey C."/>
            <person name="Henrissat B."/>
            <person name="Grigoriev I."/>
            <person name="Martin F."/>
            <person name="Perotto S."/>
        </authorList>
    </citation>
    <scope>NUCLEOTIDE SEQUENCE [LARGE SCALE GENOMIC DNA]</scope>
    <source>
        <strain evidence="3 4">F</strain>
    </source>
</reference>
<keyword evidence="4" id="KW-1185">Reference proteome</keyword>
<dbReference type="EMBL" id="KZ613958">
    <property type="protein sequence ID" value="PMD32658.1"/>
    <property type="molecule type" value="Genomic_DNA"/>
</dbReference>